<evidence type="ECO:0000313" key="2">
    <source>
        <dbReference type="EMBL" id="RDV05972.1"/>
    </source>
</evidence>
<keyword evidence="3" id="KW-1185">Reference proteome</keyword>
<dbReference type="InterPro" id="IPR022998">
    <property type="entry name" value="ThiamineP_synth_TenI"/>
</dbReference>
<reference evidence="3" key="1">
    <citation type="submission" date="2018-08" db="EMBL/GenBank/DDBJ databases">
        <authorList>
            <person name="Kim S.-J."/>
            <person name="Jung G.-Y."/>
        </authorList>
    </citation>
    <scope>NUCLEOTIDE SEQUENCE [LARGE SCALE GENOMIC DNA]</scope>
    <source>
        <strain evidence="3">GY_G</strain>
    </source>
</reference>
<accession>A0A371BEE3</accession>
<dbReference type="CDD" id="cd00564">
    <property type="entry name" value="TMP_TenI"/>
    <property type="match status" value="1"/>
</dbReference>
<organism evidence="2 3">
    <name type="scientific">Sphingorhabdus pulchriflava</name>
    <dbReference type="NCBI Taxonomy" id="2292257"/>
    <lineage>
        <taxon>Bacteria</taxon>
        <taxon>Pseudomonadati</taxon>
        <taxon>Pseudomonadota</taxon>
        <taxon>Alphaproteobacteria</taxon>
        <taxon>Sphingomonadales</taxon>
        <taxon>Sphingomonadaceae</taxon>
        <taxon>Sphingorhabdus</taxon>
    </lineage>
</organism>
<dbReference type="AlphaFoldDB" id="A0A371BEE3"/>
<dbReference type="Proteomes" id="UP000263833">
    <property type="component" value="Unassembled WGS sequence"/>
</dbReference>
<dbReference type="Gene3D" id="3.20.20.70">
    <property type="entry name" value="Aldolase class I"/>
    <property type="match status" value="1"/>
</dbReference>
<proteinExistence type="predicted"/>
<dbReference type="InterPro" id="IPR036206">
    <property type="entry name" value="ThiamineP_synth_sf"/>
</dbReference>
<dbReference type="GO" id="GO:0009228">
    <property type="term" value="P:thiamine biosynthetic process"/>
    <property type="evidence" value="ECO:0007669"/>
    <property type="project" value="UniProtKB-KW"/>
</dbReference>
<sequence length="183" mass="20537">MPARQPLRKPVPRIWLMTDPRLDDQLLAAIRRLPAGSGVVFRHYALEPGQRRQLFARIRHICVQRGHILMLAGDARTARAWGADGVHRRGVSAKPLLLSAPVHNPREIEQAKRHGADIMFLSPLRKTRSHRGERALGALAFYRLAVLCQPALVVALGGMNRAEAAKWPRNIVHGWAAIDAFRR</sequence>
<name>A0A371BEE3_9SPHN</name>
<dbReference type="EMBL" id="QRGP01000001">
    <property type="protein sequence ID" value="RDV05972.1"/>
    <property type="molecule type" value="Genomic_DNA"/>
</dbReference>
<evidence type="ECO:0000313" key="3">
    <source>
        <dbReference type="Proteomes" id="UP000263833"/>
    </source>
</evidence>
<feature type="domain" description="Thiamine phosphate synthase/TenI" evidence="1">
    <location>
        <begin position="17"/>
        <end position="180"/>
    </location>
</feature>
<dbReference type="SUPFAM" id="SSF51391">
    <property type="entry name" value="Thiamin phosphate synthase"/>
    <property type="match status" value="1"/>
</dbReference>
<dbReference type="InterPro" id="IPR013785">
    <property type="entry name" value="Aldolase_TIM"/>
</dbReference>
<protein>
    <submittedName>
        <fullName evidence="2">Thiamine phosphate synthase</fullName>
    </submittedName>
</protein>
<comment type="caution">
    <text evidence="2">The sequence shown here is derived from an EMBL/GenBank/DDBJ whole genome shotgun (WGS) entry which is preliminary data.</text>
</comment>
<gene>
    <name evidence="2" type="ORF">DXH95_00505</name>
</gene>
<dbReference type="RefSeq" id="WP_115547533.1">
    <property type="nucleotide sequence ID" value="NZ_QRGP01000001.1"/>
</dbReference>
<evidence type="ECO:0000259" key="1">
    <source>
        <dbReference type="Pfam" id="PF02581"/>
    </source>
</evidence>
<dbReference type="OrthoDB" id="8446047at2"/>
<dbReference type="Pfam" id="PF02581">
    <property type="entry name" value="TMP-TENI"/>
    <property type="match status" value="1"/>
</dbReference>